<evidence type="ECO:0000313" key="2">
    <source>
        <dbReference type="EMBL" id="AMG74434.1"/>
    </source>
</evidence>
<dbReference type="Pfam" id="PF16233">
    <property type="entry name" value="DUF4893"/>
    <property type="match status" value="1"/>
</dbReference>
<feature type="signal peptide" evidence="1">
    <location>
        <begin position="1"/>
        <end position="25"/>
    </location>
</feature>
<dbReference type="KEGG" id="sgi:SGRAN_2059"/>
<gene>
    <name evidence="2" type="ORF">SGRAN_2059</name>
</gene>
<accession>A0AA86GLL2</accession>
<dbReference type="InterPro" id="IPR032609">
    <property type="entry name" value="DUF4893"/>
</dbReference>
<organism evidence="2 3">
    <name type="scientific">Sphingopyxis granuli</name>
    <dbReference type="NCBI Taxonomy" id="267128"/>
    <lineage>
        <taxon>Bacteria</taxon>
        <taxon>Pseudomonadati</taxon>
        <taxon>Pseudomonadota</taxon>
        <taxon>Alphaproteobacteria</taxon>
        <taxon>Sphingomonadales</taxon>
        <taxon>Sphingomonadaceae</taxon>
        <taxon>Sphingopyxis</taxon>
    </lineage>
</organism>
<feature type="chain" id="PRO_5041693846" description="DUF4893 domain-containing protein" evidence="1">
    <location>
        <begin position="26"/>
        <end position="217"/>
    </location>
</feature>
<name>A0AA86GLL2_9SPHN</name>
<dbReference type="RefSeq" id="WP_067110844.1">
    <property type="nucleotide sequence ID" value="NZ_CP012199.1"/>
</dbReference>
<dbReference type="AlphaFoldDB" id="A0AA86GLL2"/>
<protein>
    <recommendedName>
        <fullName evidence="4">DUF4893 domain-containing protein</fullName>
    </recommendedName>
</protein>
<evidence type="ECO:0008006" key="4">
    <source>
        <dbReference type="Google" id="ProtNLM"/>
    </source>
</evidence>
<evidence type="ECO:0000256" key="1">
    <source>
        <dbReference type="SAM" id="SignalP"/>
    </source>
</evidence>
<reference evidence="2 3" key="1">
    <citation type="journal article" date="2016" name="BMC Genomics">
        <title>Genomic analysis of the nitrate-respiring Sphingopyxis granuli (formerly Sphingomonas macrogoltabida) strain TFA.</title>
        <authorList>
            <person name="Garcia-Romero I."/>
            <person name="Perez-Pulido A.J."/>
            <person name="Gonzalez-Flores Y.E."/>
            <person name="Reyes-Ramirez F."/>
            <person name="Santero E."/>
            <person name="Floriano B."/>
        </authorList>
    </citation>
    <scope>NUCLEOTIDE SEQUENCE [LARGE SCALE GENOMIC DNA]</scope>
    <source>
        <strain evidence="2 3">TFA</strain>
    </source>
</reference>
<proteinExistence type="predicted"/>
<keyword evidence="1" id="KW-0732">Signal</keyword>
<evidence type="ECO:0000313" key="3">
    <source>
        <dbReference type="Proteomes" id="UP000058599"/>
    </source>
</evidence>
<dbReference type="Proteomes" id="UP000058599">
    <property type="component" value="Chromosome"/>
</dbReference>
<keyword evidence="3" id="KW-1185">Reference proteome</keyword>
<sequence length="217" mass="23562">MWGRTFLYLTCAAGLGLAGCRTVPAMPPSAADAAPAEAAGTWRATATDQDKARIRGWYSSWTAALADARAKGYGADVEREGVLLQPTAALPNPHLPAGEYRCRTIKLGTQGRGAIGFIAYDWFRCRVSDEQELASLTKLTGSQRPVGLIFPDNLKRQIFLGTLVLGDEKIPVNYGSDRMRDMAGLIERIADNRWRLVLPAPAYESLLDVIELVPANG</sequence>
<dbReference type="EMBL" id="CP012199">
    <property type="protein sequence ID" value="AMG74434.1"/>
    <property type="molecule type" value="Genomic_DNA"/>
</dbReference>
<dbReference type="PROSITE" id="PS51257">
    <property type="entry name" value="PROKAR_LIPOPROTEIN"/>
    <property type="match status" value="1"/>
</dbReference>